<dbReference type="EMBL" id="JABBNI010000065">
    <property type="protein sequence ID" value="NMM65318.1"/>
    <property type="molecule type" value="Genomic_DNA"/>
</dbReference>
<feature type="domain" description="Elongation factor SelB fourth winged-helix" evidence="1">
    <location>
        <begin position="4"/>
        <end position="20"/>
    </location>
</feature>
<dbReference type="InterPro" id="IPR015191">
    <property type="entry name" value="SelB_WHD4"/>
</dbReference>
<dbReference type="GO" id="GO:0003746">
    <property type="term" value="F:translation elongation factor activity"/>
    <property type="evidence" value="ECO:0007669"/>
    <property type="project" value="InterPro"/>
</dbReference>
<dbReference type="GO" id="GO:0001514">
    <property type="term" value="P:selenocysteine incorporation"/>
    <property type="evidence" value="ECO:0007669"/>
    <property type="project" value="InterPro"/>
</dbReference>
<organism evidence="2 3">
    <name type="scientific">Clostridium muellerianum</name>
    <dbReference type="NCBI Taxonomy" id="2716538"/>
    <lineage>
        <taxon>Bacteria</taxon>
        <taxon>Bacillati</taxon>
        <taxon>Bacillota</taxon>
        <taxon>Clostridia</taxon>
        <taxon>Eubacteriales</taxon>
        <taxon>Clostridiaceae</taxon>
        <taxon>Clostridium</taxon>
    </lineage>
</organism>
<evidence type="ECO:0000313" key="2">
    <source>
        <dbReference type="EMBL" id="NMM65318.1"/>
    </source>
</evidence>
<dbReference type="RefSeq" id="WP_169300140.1">
    <property type="nucleotide sequence ID" value="NZ_JABBNI010000065.1"/>
</dbReference>
<name>A0A7Y0EKT0_9CLOT</name>
<dbReference type="Proteomes" id="UP000537131">
    <property type="component" value="Unassembled WGS sequence"/>
</dbReference>
<evidence type="ECO:0000259" key="1">
    <source>
        <dbReference type="Pfam" id="PF09107"/>
    </source>
</evidence>
<evidence type="ECO:0000313" key="3">
    <source>
        <dbReference type="Proteomes" id="UP000537131"/>
    </source>
</evidence>
<dbReference type="GO" id="GO:0005525">
    <property type="term" value="F:GTP binding"/>
    <property type="evidence" value="ECO:0007669"/>
    <property type="project" value="InterPro"/>
</dbReference>
<reference evidence="2 3" key="1">
    <citation type="submission" date="2020-04" db="EMBL/GenBank/DDBJ databases">
        <authorList>
            <person name="Doyle D.A."/>
        </authorList>
    </citation>
    <scope>NUCLEOTIDE SEQUENCE [LARGE SCALE GENOMIC DNA]</scope>
    <source>
        <strain evidence="2 3">P21</strain>
    </source>
</reference>
<reference evidence="2 3" key="2">
    <citation type="submission" date="2020-06" db="EMBL/GenBank/DDBJ databases">
        <title>Complete Genome Sequence of Clostridium muelleri sp. nov. P21T, an Acid-Alcohol Producing Acetogen Isolated from Old Hay.</title>
        <authorList>
            <person name="Duncan K.E."/>
            <person name="Tanner R.S."/>
        </authorList>
    </citation>
    <scope>NUCLEOTIDE SEQUENCE [LARGE SCALE GENOMIC DNA]</scope>
    <source>
        <strain evidence="2 3">P21</strain>
    </source>
</reference>
<dbReference type="Pfam" id="PF09107">
    <property type="entry name" value="WHD_3rd_SelB"/>
    <property type="match status" value="1"/>
</dbReference>
<sequence length="23" mass="2840">MVLSEHFDNIKLTKRVEDKRAFY</sequence>
<dbReference type="GO" id="GO:0005737">
    <property type="term" value="C:cytoplasm"/>
    <property type="evidence" value="ECO:0007669"/>
    <property type="project" value="InterPro"/>
</dbReference>
<dbReference type="AlphaFoldDB" id="A0A7Y0EKT0"/>
<comment type="caution">
    <text evidence="2">The sequence shown here is derived from an EMBL/GenBank/DDBJ whole genome shotgun (WGS) entry which is preliminary data.</text>
</comment>
<accession>A0A7Y0EKT0</accession>
<gene>
    <name evidence="2" type="ORF">HBE96_22315</name>
</gene>
<proteinExistence type="predicted"/>
<keyword evidence="3" id="KW-1185">Reference proteome</keyword>
<protein>
    <recommendedName>
        <fullName evidence="1">Elongation factor SelB fourth winged-helix domain-containing protein</fullName>
    </recommendedName>
</protein>
<dbReference type="GO" id="GO:0003723">
    <property type="term" value="F:RNA binding"/>
    <property type="evidence" value="ECO:0007669"/>
    <property type="project" value="InterPro"/>
</dbReference>